<proteinExistence type="predicted"/>
<protein>
    <submittedName>
        <fullName evidence="2">Uncharacterized protein</fullName>
    </submittedName>
</protein>
<dbReference type="EMBL" id="KQ993847">
    <property type="protein sequence ID" value="KZV48566.1"/>
    <property type="molecule type" value="Genomic_DNA"/>
</dbReference>
<reference evidence="2 3" key="1">
    <citation type="journal article" date="2015" name="Proc. Natl. Acad. Sci. U.S.A.">
        <title>The resurrection genome of Boea hygrometrica: A blueprint for survival of dehydration.</title>
        <authorList>
            <person name="Xiao L."/>
            <person name="Yang G."/>
            <person name="Zhang L."/>
            <person name="Yang X."/>
            <person name="Zhao S."/>
            <person name="Ji Z."/>
            <person name="Zhou Q."/>
            <person name="Hu M."/>
            <person name="Wang Y."/>
            <person name="Chen M."/>
            <person name="Xu Y."/>
            <person name="Jin H."/>
            <person name="Xiao X."/>
            <person name="Hu G."/>
            <person name="Bao F."/>
            <person name="Hu Y."/>
            <person name="Wan P."/>
            <person name="Li L."/>
            <person name="Deng X."/>
            <person name="Kuang T."/>
            <person name="Xiang C."/>
            <person name="Zhu J.K."/>
            <person name="Oliver M.J."/>
            <person name="He Y."/>
        </authorList>
    </citation>
    <scope>NUCLEOTIDE SEQUENCE [LARGE SCALE GENOMIC DNA]</scope>
    <source>
        <strain evidence="3">cv. XS01</strain>
    </source>
</reference>
<dbReference type="AlphaFoldDB" id="A0A2Z7CUR7"/>
<evidence type="ECO:0000256" key="1">
    <source>
        <dbReference type="SAM" id="MobiDB-lite"/>
    </source>
</evidence>
<keyword evidence="3" id="KW-1185">Reference proteome</keyword>
<feature type="compositionally biased region" description="Polar residues" evidence="1">
    <location>
        <begin position="46"/>
        <end position="58"/>
    </location>
</feature>
<feature type="region of interest" description="Disordered" evidence="1">
    <location>
        <begin position="1"/>
        <end position="25"/>
    </location>
</feature>
<dbReference type="Proteomes" id="UP000250235">
    <property type="component" value="Unassembled WGS sequence"/>
</dbReference>
<organism evidence="2 3">
    <name type="scientific">Dorcoceras hygrometricum</name>
    <dbReference type="NCBI Taxonomy" id="472368"/>
    <lineage>
        <taxon>Eukaryota</taxon>
        <taxon>Viridiplantae</taxon>
        <taxon>Streptophyta</taxon>
        <taxon>Embryophyta</taxon>
        <taxon>Tracheophyta</taxon>
        <taxon>Spermatophyta</taxon>
        <taxon>Magnoliopsida</taxon>
        <taxon>eudicotyledons</taxon>
        <taxon>Gunneridae</taxon>
        <taxon>Pentapetalae</taxon>
        <taxon>asterids</taxon>
        <taxon>lamiids</taxon>
        <taxon>Lamiales</taxon>
        <taxon>Gesneriaceae</taxon>
        <taxon>Didymocarpoideae</taxon>
        <taxon>Trichosporeae</taxon>
        <taxon>Loxocarpinae</taxon>
        <taxon>Dorcoceras</taxon>
    </lineage>
</organism>
<sequence>MADPDPISRGRSGSLKFAPKNAPGSNQIHREFWLFTVGGGRSSLIRSTTRNTVPSSACTRRPYEFGTNGISSTRRSEQVRSRRHGGDGDGGAAVEAVAVRFWEERVSRPETETLDIGNIKQL</sequence>
<feature type="compositionally biased region" description="Basic and acidic residues" evidence="1">
    <location>
        <begin position="74"/>
        <end position="87"/>
    </location>
</feature>
<accession>A0A2Z7CUR7</accession>
<evidence type="ECO:0000313" key="3">
    <source>
        <dbReference type="Proteomes" id="UP000250235"/>
    </source>
</evidence>
<evidence type="ECO:0000313" key="2">
    <source>
        <dbReference type="EMBL" id="KZV48566.1"/>
    </source>
</evidence>
<feature type="region of interest" description="Disordered" evidence="1">
    <location>
        <begin position="46"/>
        <end position="91"/>
    </location>
</feature>
<gene>
    <name evidence="2" type="ORF">F511_32102</name>
</gene>
<name>A0A2Z7CUR7_9LAMI</name>